<dbReference type="AlphaFoldDB" id="A0A5P2CT57"/>
<dbReference type="Pfam" id="PF13374">
    <property type="entry name" value="TPR_10"/>
    <property type="match status" value="1"/>
</dbReference>
<dbReference type="Gene3D" id="1.25.40.10">
    <property type="entry name" value="Tetratricopeptide repeat domain"/>
    <property type="match status" value="1"/>
</dbReference>
<organism evidence="1 2">
    <name type="scientific">Streptomyces venezuelae</name>
    <dbReference type="NCBI Taxonomy" id="54571"/>
    <lineage>
        <taxon>Bacteria</taxon>
        <taxon>Bacillati</taxon>
        <taxon>Actinomycetota</taxon>
        <taxon>Actinomycetes</taxon>
        <taxon>Kitasatosporales</taxon>
        <taxon>Streptomycetaceae</taxon>
        <taxon>Streptomyces</taxon>
    </lineage>
</organism>
<evidence type="ECO:0000313" key="1">
    <source>
        <dbReference type="EMBL" id="QES46104.1"/>
    </source>
</evidence>
<dbReference type="InterPro" id="IPR011990">
    <property type="entry name" value="TPR-like_helical_dom_sf"/>
</dbReference>
<evidence type="ECO:0008006" key="3">
    <source>
        <dbReference type="Google" id="ProtNLM"/>
    </source>
</evidence>
<gene>
    <name evidence="1" type="ORF">DEJ49_19795</name>
</gene>
<sequence length="83" mass="9377">MIGNERRGLKLTEKTLKDRERVLGYLHPDTILTRNNFAAALLQTGNRTVAKHLFIQNLAECKDVLGPNHPLTRATETVLSLLR</sequence>
<evidence type="ECO:0000313" key="2">
    <source>
        <dbReference type="Proteomes" id="UP000324015"/>
    </source>
</evidence>
<dbReference type="Proteomes" id="UP000324015">
    <property type="component" value="Chromosome"/>
</dbReference>
<reference evidence="1 2" key="1">
    <citation type="submission" date="2018-05" db="EMBL/GenBank/DDBJ databases">
        <title>Streptomyces venezuelae.</title>
        <authorList>
            <person name="Kim W."/>
            <person name="Lee N."/>
            <person name="Cho B.-K."/>
        </authorList>
    </citation>
    <scope>NUCLEOTIDE SEQUENCE [LARGE SCALE GENOMIC DNA]</scope>
    <source>
        <strain evidence="1 2">ATCC 14585</strain>
    </source>
</reference>
<dbReference type="EMBL" id="CP029191">
    <property type="protein sequence ID" value="QES46104.1"/>
    <property type="molecule type" value="Genomic_DNA"/>
</dbReference>
<name>A0A5P2CT57_STRVZ</name>
<protein>
    <recommendedName>
        <fullName evidence="3">Tetratricopeptide repeat protein</fullName>
    </recommendedName>
</protein>
<proteinExistence type="predicted"/>
<accession>A0A5P2CT57</accession>